<dbReference type="Proteomes" id="UP000284841">
    <property type="component" value="Unassembled WGS sequence"/>
</dbReference>
<proteinExistence type="predicted"/>
<gene>
    <name evidence="2" type="ORF">DW099_18710</name>
</gene>
<dbReference type="AlphaFoldDB" id="A0A415DUN6"/>
<dbReference type="PROSITE" id="PS51186">
    <property type="entry name" value="GNAT"/>
    <property type="match status" value="1"/>
</dbReference>
<protein>
    <submittedName>
        <fullName evidence="2">N-acetyltransferase</fullName>
    </submittedName>
</protein>
<dbReference type="RefSeq" id="WP_067535210.1">
    <property type="nucleotide sequence ID" value="NZ_AP025567.1"/>
</dbReference>
<dbReference type="InterPro" id="IPR016181">
    <property type="entry name" value="Acyl_CoA_acyltransferase"/>
</dbReference>
<sequence length="211" mass="24440">MIEIRNEEERDYKKVEEVTRAAFWNLYVPGCDEHYLTHIMRSHEDFIRDLDFVIEVDGEIVGNIMYTKAKLIDESGEEKDILTFGPVCILPEYQRAGYGKKIIEHSFDKAAALGFDVIVIFGNPGNYVSRGFKSCKKYNICVSDGGYPAAMLVKELKPGALDGRKWIYHQSAVYEIDQEEARRFDDSLEKWEKKHLPCQEEFYILSHAILQ</sequence>
<dbReference type="EMBL" id="QRMS01000008">
    <property type="protein sequence ID" value="RHJ83752.1"/>
    <property type="molecule type" value="Genomic_DNA"/>
</dbReference>
<dbReference type="GO" id="GO:0016747">
    <property type="term" value="F:acyltransferase activity, transferring groups other than amino-acyl groups"/>
    <property type="evidence" value="ECO:0007669"/>
    <property type="project" value="InterPro"/>
</dbReference>
<organism evidence="2 3">
    <name type="scientific">Emergencia timonensis</name>
    <dbReference type="NCBI Taxonomy" id="1776384"/>
    <lineage>
        <taxon>Bacteria</taxon>
        <taxon>Bacillati</taxon>
        <taxon>Bacillota</taxon>
        <taxon>Clostridia</taxon>
        <taxon>Peptostreptococcales</taxon>
        <taxon>Anaerovoracaceae</taxon>
        <taxon>Emergencia</taxon>
    </lineage>
</organism>
<keyword evidence="3" id="KW-1185">Reference proteome</keyword>
<name>A0A415DUN6_9FIRM</name>
<keyword evidence="2" id="KW-0808">Transferase</keyword>
<evidence type="ECO:0000313" key="3">
    <source>
        <dbReference type="Proteomes" id="UP000284841"/>
    </source>
</evidence>
<evidence type="ECO:0000259" key="1">
    <source>
        <dbReference type="PROSITE" id="PS51186"/>
    </source>
</evidence>
<dbReference type="OrthoDB" id="9797178at2"/>
<dbReference type="SUPFAM" id="SSF55729">
    <property type="entry name" value="Acyl-CoA N-acyltransferases (Nat)"/>
    <property type="match status" value="1"/>
</dbReference>
<accession>A0A415DUN6</accession>
<dbReference type="CDD" id="cd04301">
    <property type="entry name" value="NAT_SF"/>
    <property type="match status" value="1"/>
</dbReference>
<feature type="domain" description="N-acetyltransferase" evidence="1">
    <location>
        <begin position="2"/>
        <end position="154"/>
    </location>
</feature>
<dbReference type="STRING" id="1776384.GCA_900086585_01236"/>
<reference evidence="2 3" key="1">
    <citation type="submission" date="2018-08" db="EMBL/GenBank/DDBJ databases">
        <title>A genome reference for cultivated species of the human gut microbiota.</title>
        <authorList>
            <person name="Zou Y."/>
            <person name="Xue W."/>
            <person name="Luo G."/>
        </authorList>
    </citation>
    <scope>NUCLEOTIDE SEQUENCE [LARGE SCALE GENOMIC DNA]</scope>
    <source>
        <strain evidence="2 3">AM07-24</strain>
    </source>
</reference>
<dbReference type="GeneID" id="83003617"/>
<comment type="caution">
    <text evidence="2">The sequence shown here is derived from an EMBL/GenBank/DDBJ whole genome shotgun (WGS) entry which is preliminary data.</text>
</comment>
<dbReference type="Gene3D" id="3.40.630.30">
    <property type="match status" value="1"/>
</dbReference>
<dbReference type="InterPro" id="IPR000182">
    <property type="entry name" value="GNAT_dom"/>
</dbReference>
<dbReference type="Pfam" id="PF00583">
    <property type="entry name" value="Acetyltransf_1"/>
    <property type="match status" value="1"/>
</dbReference>
<evidence type="ECO:0000313" key="2">
    <source>
        <dbReference type="EMBL" id="RHJ83752.1"/>
    </source>
</evidence>